<feature type="transmembrane region" description="Helical" evidence="5">
    <location>
        <begin position="63"/>
        <end position="83"/>
    </location>
</feature>
<dbReference type="Pfam" id="PF07690">
    <property type="entry name" value="MFS_1"/>
    <property type="match status" value="1"/>
</dbReference>
<evidence type="ECO:0000256" key="5">
    <source>
        <dbReference type="SAM" id="Phobius"/>
    </source>
</evidence>
<feature type="transmembrane region" description="Helical" evidence="5">
    <location>
        <begin position="115"/>
        <end position="137"/>
    </location>
</feature>
<dbReference type="RefSeq" id="WP_150778415.1">
    <property type="nucleotide sequence ID" value="NZ_CABVIH010000002.1"/>
</dbReference>
<dbReference type="CDD" id="cd17365">
    <property type="entry name" value="MFS_PcaK_like"/>
    <property type="match status" value="1"/>
</dbReference>
<feature type="transmembrane region" description="Helical" evidence="5">
    <location>
        <begin position="295"/>
        <end position="318"/>
    </location>
</feature>
<dbReference type="AlphaFoldDB" id="A0A5E7GPU4"/>
<accession>A0A5E7GPU4</accession>
<feature type="transmembrane region" description="Helical" evidence="5">
    <location>
        <begin position="263"/>
        <end position="283"/>
    </location>
</feature>
<dbReference type="InterPro" id="IPR011701">
    <property type="entry name" value="MFS"/>
</dbReference>
<dbReference type="GO" id="GO:0046943">
    <property type="term" value="F:carboxylic acid transmembrane transporter activity"/>
    <property type="evidence" value="ECO:0007669"/>
    <property type="project" value="TreeGrafter"/>
</dbReference>
<sequence>MAIQKTVDVNTFLDERPMGRRQWLVVTLGVLILILDGFDTTMIGFIAPALIEDWGVARHDLGPLMMSGLIGLAIGSLISGPLADRFGRKFVIITSVVFFGLWCLASAFANDLTTLTVLRFLTGLGLGASMPNTSTLVSEFAPKKRRSHLVTSAYCGFAAGGALGGLASEHLIELFGWRSVFVVGGVLPLILAVALIFCLPESIRFMIIAGKAKEKIVAAVNALVPGLSDAKSEFINSEYGAQKLGDSNAKIGIRGLFDIKYRLGTFMVWISMFMGLLTMYLLGNWLPIIVSAEGYTLSQAAIIGAMLQLGGVFGNFTMGMKMDRWEKNTVVSLTMAGGAIMSLMIALMGHTAISIGILIFIMGYFSNAVNTGCFALATAFYPTQMRATGVSWVSGIGRLGAIFGAGFGAVIIGQHWSMSQIFVFLCIPPLIGVIATQVKRRSENKRAKSAVVN</sequence>
<feature type="transmembrane region" description="Helical" evidence="5">
    <location>
        <begin position="90"/>
        <end position="109"/>
    </location>
</feature>
<keyword evidence="3 5" id="KW-1133">Transmembrane helix</keyword>
<dbReference type="OrthoDB" id="3252866at2"/>
<dbReference type="EMBL" id="CABVIH010000002">
    <property type="protein sequence ID" value="VVO53550.1"/>
    <property type="molecule type" value="Genomic_DNA"/>
</dbReference>
<dbReference type="PROSITE" id="PS50850">
    <property type="entry name" value="MFS"/>
    <property type="match status" value="1"/>
</dbReference>
<proteinExistence type="predicted"/>
<feature type="transmembrane region" description="Helical" evidence="5">
    <location>
        <begin position="23"/>
        <end position="51"/>
    </location>
</feature>
<dbReference type="PROSITE" id="PS00216">
    <property type="entry name" value="SUGAR_TRANSPORT_1"/>
    <property type="match status" value="1"/>
</dbReference>
<feature type="transmembrane region" description="Helical" evidence="5">
    <location>
        <begin position="355"/>
        <end position="380"/>
    </location>
</feature>
<dbReference type="InterPro" id="IPR020846">
    <property type="entry name" value="MFS_dom"/>
</dbReference>
<gene>
    <name evidence="7" type="primary">pcaK_1</name>
    <name evidence="7" type="ORF">PS880_00424</name>
</gene>
<evidence type="ECO:0000313" key="8">
    <source>
        <dbReference type="Proteomes" id="UP000375525"/>
    </source>
</evidence>
<dbReference type="PANTHER" id="PTHR23508">
    <property type="entry name" value="CARBOXYLIC ACID TRANSPORTER PROTEIN HOMOLOG"/>
    <property type="match status" value="1"/>
</dbReference>
<name>A0A5E7GPU4_PSEFL</name>
<dbReference type="InterPro" id="IPR036259">
    <property type="entry name" value="MFS_trans_sf"/>
</dbReference>
<dbReference type="Proteomes" id="UP000375525">
    <property type="component" value="Unassembled WGS sequence"/>
</dbReference>
<feature type="transmembrane region" description="Helical" evidence="5">
    <location>
        <begin position="179"/>
        <end position="199"/>
    </location>
</feature>
<evidence type="ECO:0000259" key="6">
    <source>
        <dbReference type="PROSITE" id="PS50850"/>
    </source>
</evidence>
<feature type="transmembrane region" description="Helical" evidence="5">
    <location>
        <begin position="149"/>
        <end position="167"/>
    </location>
</feature>
<feature type="transmembrane region" description="Helical" evidence="5">
    <location>
        <begin position="392"/>
        <end position="412"/>
    </location>
</feature>
<evidence type="ECO:0000256" key="2">
    <source>
        <dbReference type="ARBA" id="ARBA00022692"/>
    </source>
</evidence>
<feature type="domain" description="Major facilitator superfamily (MFS) profile" evidence="6">
    <location>
        <begin position="25"/>
        <end position="444"/>
    </location>
</feature>
<keyword evidence="4 5" id="KW-0472">Membrane</keyword>
<evidence type="ECO:0000256" key="3">
    <source>
        <dbReference type="ARBA" id="ARBA00022989"/>
    </source>
</evidence>
<comment type="subcellular location">
    <subcellularLocation>
        <location evidence="1">Membrane</location>
        <topology evidence="1">Multi-pass membrane protein</topology>
    </subcellularLocation>
</comment>
<dbReference type="GO" id="GO:0005886">
    <property type="term" value="C:plasma membrane"/>
    <property type="evidence" value="ECO:0007669"/>
    <property type="project" value="TreeGrafter"/>
</dbReference>
<keyword evidence="2 5" id="KW-0812">Transmembrane</keyword>
<evidence type="ECO:0000256" key="4">
    <source>
        <dbReference type="ARBA" id="ARBA00023136"/>
    </source>
</evidence>
<organism evidence="7 8">
    <name type="scientific">Pseudomonas fluorescens</name>
    <dbReference type="NCBI Taxonomy" id="294"/>
    <lineage>
        <taxon>Bacteria</taxon>
        <taxon>Pseudomonadati</taxon>
        <taxon>Pseudomonadota</taxon>
        <taxon>Gammaproteobacteria</taxon>
        <taxon>Pseudomonadales</taxon>
        <taxon>Pseudomonadaceae</taxon>
        <taxon>Pseudomonas</taxon>
    </lineage>
</organism>
<dbReference type="PROSITE" id="PS00217">
    <property type="entry name" value="SUGAR_TRANSPORT_2"/>
    <property type="match status" value="1"/>
</dbReference>
<protein>
    <submittedName>
        <fullName evidence="7">4-hydroxybenzoate transporter PcaK</fullName>
    </submittedName>
</protein>
<dbReference type="InterPro" id="IPR005829">
    <property type="entry name" value="Sugar_transporter_CS"/>
</dbReference>
<evidence type="ECO:0000313" key="7">
    <source>
        <dbReference type="EMBL" id="VVO53550.1"/>
    </source>
</evidence>
<evidence type="ECO:0000256" key="1">
    <source>
        <dbReference type="ARBA" id="ARBA00004141"/>
    </source>
</evidence>
<feature type="transmembrane region" description="Helical" evidence="5">
    <location>
        <begin position="330"/>
        <end position="349"/>
    </location>
</feature>
<dbReference type="SUPFAM" id="SSF103473">
    <property type="entry name" value="MFS general substrate transporter"/>
    <property type="match status" value="1"/>
</dbReference>
<dbReference type="PANTHER" id="PTHR23508:SF10">
    <property type="entry name" value="CARBOXYLIC ACID TRANSPORTER PROTEIN HOMOLOG"/>
    <property type="match status" value="1"/>
</dbReference>
<feature type="transmembrane region" description="Helical" evidence="5">
    <location>
        <begin position="418"/>
        <end position="438"/>
    </location>
</feature>
<reference evidence="7 8" key="1">
    <citation type="submission" date="2019-09" db="EMBL/GenBank/DDBJ databases">
        <authorList>
            <person name="Chandra G."/>
            <person name="Truman W A."/>
        </authorList>
    </citation>
    <scope>NUCLEOTIDE SEQUENCE [LARGE SCALE GENOMIC DNA]</scope>
    <source>
        <strain evidence="7">PS880</strain>
    </source>
</reference>
<dbReference type="Gene3D" id="1.20.1250.20">
    <property type="entry name" value="MFS general substrate transporter like domains"/>
    <property type="match status" value="1"/>
</dbReference>